<feature type="compositionally biased region" description="Basic and acidic residues" evidence="1">
    <location>
        <begin position="318"/>
        <end position="333"/>
    </location>
</feature>
<dbReference type="Pfam" id="PF20684">
    <property type="entry name" value="Fung_rhodopsin"/>
    <property type="match status" value="1"/>
</dbReference>
<keyword evidence="2" id="KW-0472">Membrane</keyword>
<dbReference type="GeneID" id="37134427"/>
<dbReference type="PANTHER" id="PTHR39614:SF2">
    <property type="entry name" value="INTEGRAL MEMBRANE PROTEIN"/>
    <property type="match status" value="1"/>
</dbReference>
<dbReference type="Proteomes" id="UP000248340">
    <property type="component" value="Unassembled WGS sequence"/>
</dbReference>
<dbReference type="RefSeq" id="XP_025489001.1">
    <property type="nucleotide sequence ID" value="XM_025631686.1"/>
</dbReference>
<feature type="transmembrane region" description="Helical" evidence="2">
    <location>
        <begin position="95"/>
        <end position="116"/>
    </location>
</feature>
<feature type="domain" description="Rhodopsin" evidence="3">
    <location>
        <begin position="34"/>
        <end position="270"/>
    </location>
</feature>
<feature type="region of interest" description="Disordered" evidence="1">
    <location>
        <begin position="288"/>
        <end position="333"/>
    </location>
</feature>
<accession>A0A319C3L3</accession>
<evidence type="ECO:0000256" key="2">
    <source>
        <dbReference type="SAM" id="Phobius"/>
    </source>
</evidence>
<evidence type="ECO:0000313" key="4">
    <source>
        <dbReference type="EMBL" id="PYH78801.1"/>
    </source>
</evidence>
<keyword evidence="2" id="KW-1133">Transmembrane helix</keyword>
<feature type="transmembrane region" description="Helical" evidence="2">
    <location>
        <begin position="50"/>
        <end position="68"/>
    </location>
</feature>
<evidence type="ECO:0000256" key="1">
    <source>
        <dbReference type="SAM" id="MobiDB-lite"/>
    </source>
</evidence>
<reference evidence="4 5" key="1">
    <citation type="submission" date="2016-12" db="EMBL/GenBank/DDBJ databases">
        <title>The genomes of Aspergillus section Nigri reveals drivers in fungal speciation.</title>
        <authorList>
            <consortium name="DOE Joint Genome Institute"/>
            <person name="Vesth T.C."/>
            <person name="Nybo J."/>
            <person name="Theobald S."/>
            <person name="Brandl J."/>
            <person name="Frisvad J.C."/>
            <person name="Nielsen K.F."/>
            <person name="Lyhne E.K."/>
            <person name="Kogle M.E."/>
            <person name="Kuo A."/>
            <person name="Riley R."/>
            <person name="Clum A."/>
            <person name="Nolan M."/>
            <person name="Lipzen A."/>
            <person name="Salamov A."/>
            <person name="Henrissat B."/>
            <person name="Wiebenga A."/>
            <person name="De Vries R.P."/>
            <person name="Grigoriev I.V."/>
            <person name="Mortensen U.H."/>
            <person name="Andersen M.R."/>
            <person name="Baker S.E."/>
        </authorList>
    </citation>
    <scope>NUCLEOTIDE SEQUENCE [LARGE SCALE GENOMIC DNA]</scope>
    <source>
        <strain evidence="4 5">CBS 121591</strain>
    </source>
</reference>
<proteinExistence type="predicted"/>
<name>A0A319C3L3_9EURO</name>
<dbReference type="AlphaFoldDB" id="A0A319C3L3"/>
<dbReference type="PANTHER" id="PTHR39614">
    <property type="entry name" value="INTEGRAL MEMBRANE PROTEIN"/>
    <property type="match status" value="1"/>
</dbReference>
<dbReference type="InterPro" id="IPR049326">
    <property type="entry name" value="Rhodopsin_dom_fungi"/>
</dbReference>
<dbReference type="VEuPathDB" id="FungiDB:BO82DRAFT_290394"/>
<evidence type="ECO:0000259" key="3">
    <source>
        <dbReference type="Pfam" id="PF20684"/>
    </source>
</evidence>
<feature type="transmembrane region" description="Helical" evidence="2">
    <location>
        <begin position="128"/>
        <end position="149"/>
    </location>
</feature>
<dbReference type="OrthoDB" id="3918601at2759"/>
<keyword evidence="5" id="KW-1185">Reference proteome</keyword>
<protein>
    <recommendedName>
        <fullName evidence="3">Rhodopsin domain-containing protein</fullName>
    </recommendedName>
</protein>
<feature type="transmembrane region" description="Helical" evidence="2">
    <location>
        <begin position="16"/>
        <end position="38"/>
    </location>
</feature>
<dbReference type="EMBL" id="KZ821725">
    <property type="protein sequence ID" value="PYH78801.1"/>
    <property type="molecule type" value="Genomic_DNA"/>
</dbReference>
<gene>
    <name evidence="4" type="ORF">BO82DRAFT_290394</name>
</gene>
<keyword evidence="2" id="KW-0812">Transmembrane</keyword>
<feature type="transmembrane region" description="Helical" evidence="2">
    <location>
        <begin position="174"/>
        <end position="197"/>
    </location>
</feature>
<sequence length="360" mass="39541">MPHAAYVISDTDRRGLVVVVATLFMSWMVLVSLFRIYMRLTIIGPWGLDDLLAIFAAILGIANVGVAMEGVDEGLGSTEKHQSASQTEVAEQDLYAANILFLAGHCAAKLSVLFLLQRLGRERSYLRACQGVMVGIVLWAVVSILIVSLKCPFRHPWLIGQCASIVSPCSLPRWQAITVLDVITELSLLILSLYLVWPIRLTRMRKAGVIGAFGTRIGIVILSIVRQSKLNTIAHTSDLLLDISDAVILTQVLLHCSIMAATLPCLKPFVVAFNTGWGQGTVGQDGGGYYHQPSTASATGERSHAASGKGRSETSQQKTRDRVAVDSSSHRNSQEWIIQETREWSLRYETIEMKPVDLKR</sequence>
<organism evidence="4 5">
    <name type="scientific">Aspergillus uvarum CBS 121591</name>
    <dbReference type="NCBI Taxonomy" id="1448315"/>
    <lineage>
        <taxon>Eukaryota</taxon>
        <taxon>Fungi</taxon>
        <taxon>Dikarya</taxon>
        <taxon>Ascomycota</taxon>
        <taxon>Pezizomycotina</taxon>
        <taxon>Eurotiomycetes</taxon>
        <taxon>Eurotiomycetidae</taxon>
        <taxon>Eurotiales</taxon>
        <taxon>Aspergillaceae</taxon>
        <taxon>Aspergillus</taxon>
        <taxon>Aspergillus subgen. Circumdati</taxon>
    </lineage>
</organism>
<evidence type="ECO:0000313" key="5">
    <source>
        <dbReference type="Proteomes" id="UP000248340"/>
    </source>
</evidence>